<comment type="caution">
    <text evidence="1">The sequence shown here is derived from an EMBL/GenBank/DDBJ whole genome shotgun (WGS) entry which is preliminary data.</text>
</comment>
<proteinExistence type="predicted"/>
<organism evidence="1 2">
    <name type="scientific">Vermiconidia calcicola</name>
    <dbReference type="NCBI Taxonomy" id="1690605"/>
    <lineage>
        <taxon>Eukaryota</taxon>
        <taxon>Fungi</taxon>
        <taxon>Dikarya</taxon>
        <taxon>Ascomycota</taxon>
        <taxon>Pezizomycotina</taxon>
        <taxon>Dothideomycetes</taxon>
        <taxon>Dothideomycetidae</taxon>
        <taxon>Mycosphaerellales</taxon>
        <taxon>Extremaceae</taxon>
        <taxon>Vermiconidia</taxon>
    </lineage>
</organism>
<evidence type="ECO:0000313" key="2">
    <source>
        <dbReference type="Proteomes" id="UP001281147"/>
    </source>
</evidence>
<gene>
    <name evidence="1" type="ORF">LTR37_016821</name>
</gene>
<protein>
    <submittedName>
        <fullName evidence="1">Uncharacterized protein</fullName>
    </submittedName>
</protein>
<evidence type="ECO:0000313" key="1">
    <source>
        <dbReference type="EMBL" id="KAK3698731.1"/>
    </source>
</evidence>
<accession>A0ACC3MMW3</accession>
<dbReference type="Proteomes" id="UP001281147">
    <property type="component" value="Unassembled WGS sequence"/>
</dbReference>
<name>A0ACC3MMW3_9PEZI</name>
<reference evidence="1" key="1">
    <citation type="submission" date="2023-07" db="EMBL/GenBank/DDBJ databases">
        <title>Black Yeasts Isolated from many extreme environments.</title>
        <authorList>
            <person name="Coleine C."/>
            <person name="Stajich J.E."/>
            <person name="Selbmann L."/>
        </authorList>
    </citation>
    <scope>NUCLEOTIDE SEQUENCE</scope>
    <source>
        <strain evidence="1">CCFEE 5714</strain>
    </source>
</reference>
<sequence length="597" mass="69625">MSMPQAPIPPPPHLGQGPFDGVPMAQVLDDDDQYGNDPMGDWGLDVKPKKTKKNVKEDRTPVDLKFEGYILEKATPRPGEHWSWARVGQRPMPFQEKKLFETAQRHRQRTGLSPQRQFHELTSNQQGVILRLIEDRQQTEKNKNADWIVYDVQKEVDWKWTSREVKKIQVIIKRVDKNTTKTGELGIRGIKPSYQDDEIIDLAVEPQKKKSKDKDKEKPSKKTKKSKSLDGLDMLDDPLGLGLDQPPLNNHDHNNQNDYNHHSNHNNHQMQHSDIMPAPPPQPHHVSPGAVPMDQMAHNQFPPGFQPPHPMNGGQQFQNMHPFAPNANIPMPQPLDMPPLMDGNEWPHPHHHSGGVRARSRSQGRRPSARHSSMDRQRPTHLEHKPERPNIKASERWNDDSSDSFNDDDGVFSSPPSESRSFTPPSSPRSHFSETRMRPSLERRKSAQSPNPRYHPRYRSQSRRDVEIEPEYTYRNDGRRYSPGPRRHAGRPTLQHSVTYDAYDDYPREQRYLTSRAPTPPPHRALQRRLTEYEDNYSFRDRDVGDRRRRSDARALQDMPDYRRRSSRYYEPADEPYEPVRRPALRDSRRHTYAYYR</sequence>
<dbReference type="EMBL" id="JAUTXU010000207">
    <property type="protein sequence ID" value="KAK3698731.1"/>
    <property type="molecule type" value="Genomic_DNA"/>
</dbReference>
<keyword evidence="2" id="KW-1185">Reference proteome</keyword>